<feature type="domain" description="HTH tetR-type" evidence="3">
    <location>
        <begin position="16"/>
        <end position="76"/>
    </location>
</feature>
<dbReference type="Pfam" id="PF00440">
    <property type="entry name" value="TetR_N"/>
    <property type="match status" value="1"/>
</dbReference>
<dbReference type="GO" id="GO:0003700">
    <property type="term" value="F:DNA-binding transcription factor activity"/>
    <property type="evidence" value="ECO:0007669"/>
    <property type="project" value="TreeGrafter"/>
</dbReference>
<sequence length="206" mass="23235">MENKQRGRPVDPLKQTLQKNKLILAAQTLLNSKSYSQITIRDIAAEAEINSAMIKYYFGGKEALFVALIEQLADAQLGQFERLQQAEKPLLQFILIIDQVMQAQPGLVHLLHEEVLHKTTPLAYAFMDAFPARVSQFLPALVAKETGIDDPQVAKLAAFNLVSLMLAPLVLKTIRRQAWQIADETVQGSEWAEHLYHSFLNGLRRM</sequence>
<proteinExistence type="predicted"/>
<name>A0A7V1D268_9GAMM</name>
<evidence type="ECO:0000256" key="2">
    <source>
        <dbReference type="PROSITE-ProRule" id="PRU00335"/>
    </source>
</evidence>
<dbReference type="SUPFAM" id="SSF46689">
    <property type="entry name" value="Homeodomain-like"/>
    <property type="match status" value="1"/>
</dbReference>
<accession>A0A7V1D268</accession>
<evidence type="ECO:0000259" key="3">
    <source>
        <dbReference type="PROSITE" id="PS50977"/>
    </source>
</evidence>
<feature type="DNA-binding region" description="H-T-H motif" evidence="2">
    <location>
        <begin position="39"/>
        <end position="58"/>
    </location>
</feature>
<dbReference type="Gene3D" id="1.10.357.10">
    <property type="entry name" value="Tetracycline Repressor, domain 2"/>
    <property type="match status" value="1"/>
</dbReference>
<dbReference type="PANTHER" id="PTHR30055">
    <property type="entry name" value="HTH-TYPE TRANSCRIPTIONAL REGULATOR RUTR"/>
    <property type="match status" value="1"/>
</dbReference>
<dbReference type="PANTHER" id="PTHR30055:SF233">
    <property type="entry name" value="REGULATORY PROTEIN TETR"/>
    <property type="match status" value="1"/>
</dbReference>
<evidence type="ECO:0000256" key="1">
    <source>
        <dbReference type="ARBA" id="ARBA00023125"/>
    </source>
</evidence>
<reference evidence="4" key="1">
    <citation type="journal article" date="2020" name="mSystems">
        <title>Genome- and Community-Level Interaction Insights into Carbon Utilization and Element Cycling Functions of Hydrothermarchaeota in Hydrothermal Sediment.</title>
        <authorList>
            <person name="Zhou Z."/>
            <person name="Liu Y."/>
            <person name="Xu W."/>
            <person name="Pan J."/>
            <person name="Luo Z.H."/>
            <person name="Li M."/>
        </authorList>
    </citation>
    <scope>NUCLEOTIDE SEQUENCE [LARGE SCALE GENOMIC DNA]</scope>
    <source>
        <strain evidence="4">HyVt-346</strain>
    </source>
</reference>
<dbReference type="EMBL" id="DRGM01000184">
    <property type="protein sequence ID" value="HEA18330.1"/>
    <property type="molecule type" value="Genomic_DNA"/>
</dbReference>
<dbReference type="InterPro" id="IPR050109">
    <property type="entry name" value="HTH-type_TetR-like_transc_reg"/>
</dbReference>
<gene>
    <name evidence="4" type="ORF">ENH88_18185</name>
</gene>
<dbReference type="InterPro" id="IPR009057">
    <property type="entry name" value="Homeodomain-like_sf"/>
</dbReference>
<evidence type="ECO:0000313" key="4">
    <source>
        <dbReference type="EMBL" id="HEA18330.1"/>
    </source>
</evidence>
<dbReference type="GO" id="GO:0000976">
    <property type="term" value="F:transcription cis-regulatory region binding"/>
    <property type="evidence" value="ECO:0007669"/>
    <property type="project" value="TreeGrafter"/>
</dbReference>
<dbReference type="AlphaFoldDB" id="A0A7V1D268"/>
<organism evidence="4">
    <name type="scientific">Pseudoalteromonas prydzensis</name>
    <dbReference type="NCBI Taxonomy" id="182141"/>
    <lineage>
        <taxon>Bacteria</taxon>
        <taxon>Pseudomonadati</taxon>
        <taxon>Pseudomonadota</taxon>
        <taxon>Gammaproteobacteria</taxon>
        <taxon>Alteromonadales</taxon>
        <taxon>Pseudoalteromonadaceae</taxon>
        <taxon>Pseudoalteromonas</taxon>
    </lineage>
</organism>
<keyword evidence="1 2" id="KW-0238">DNA-binding</keyword>
<protein>
    <submittedName>
        <fullName evidence="4">TetR/AcrR family transcriptional regulator</fullName>
    </submittedName>
</protein>
<comment type="caution">
    <text evidence="4">The sequence shown here is derived from an EMBL/GenBank/DDBJ whole genome shotgun (WGS) entry which is preliminary data.</text>
</comment>
<dbReference type="InterPro" id="IPR001647">
    <property type="entry name" value="HTH_TetR"/>
</dbReference>
<dbReference type="PROSITE" id="PS50977">
    <property type="entry name" value="HTH_TETR_2"/>
    <property type="match status" value="1"/>
</dbReference>
<dbReference type="RefSeq" id="WP_304184409.1">
    <property type="nucleotide sequence ID" value="NZ_DRGM01000184.1"/>
</dbReference>
<dbReference type="Proteomes" id="UP000886188">
    <property type="component" value="Unassembled WGS sequence"/>
</dbReference>